<protein>
    <submittedName>
        <fullName evidence="2">Uncharacterized protein</fullName>
    </submittedName>
</protein>
<reference evidence="3 4" key="1">
    <citation type="submission" date="2017-07" db="EMBL/GenBank/DDBJ databases">
        <title>Draft genome sequence of aerobic hyperthermophilic archaea, Pyrobaculum aerophilum YKB31 and YKB32.</title>
        <authorList>
            <person name="Mochizuki T."/>
            <person name="Berliner A.J."/>
            <person name="Yoshida-Takashima Y."/>
            <person name="Takaki Y."/>
            <person name="Nunoura T."/>
            <person name="Takai K."/>
        </authorList>
    </citation>
    <scope>NUCLEOTIDE SEQUENCE [LARGE SCALE GENOMIC DNA]</scope>
    <source>
        <strain evidence="1 4">YKB31</strain>
        <strain evidence="2 3">YKB32</strain>
    </source>
</reference>
<dbReference type="AlphaFoldDB" id="A0A371R7B4"/>
<evidence type="ECO:0000313" key="1">
    <source>
        <dbReference type="EMBL" id="RFA98342.1"/>
    </source>
</evidence>
<accession>A0A371R7B4</accession>
<evidence type="ECO:0000313" key="2">
    <source>
        <dbReference type="EMBL" id="RFB00433.1"/>
    </source>
</evidence>
<comment type="caution">
    <text evidence="2">The sequence shown here is derived from an EMBL/GenBank/DDBJ whole genome shotgun (WGS) entry which is preliminary data.</text>
</comment>
<gene>
    <name evidence="1" type="ORF">CGL51_01365</name>
    <name evidence="2" type="ORF">CGL52_00860</name>
</gene>
<name>A0A371R7B4_9CREN</name>
<dbReference type="Proteomes" id="UP000257123">
    <property type="component" value="Unassembled WGS sequence"/>
</dbReference>
<dbReference type="EMBL" id="NMUF01000001">
    <property type="protein sequence ID" value="RFB00433.1"/>
    <property type="molecule type" value="Genomic_DNA"/>
</dbReference>
<dbReference type="RefSeq" id="WP_116420405.1">
    <property type="nucleotide sequence ID" value="NZ_DAIOPL010000043.1"/>
</dbReference>
<proteinExistence type="predicted"/>
<dbReference type="EMBL" id="NMUE01000002">
    <property type="protein sequence ID" value="RFA98342.1"/>
    <property type="molecule type" value="Genomic_DNA"/>
</dbReference>
<evidence type="ECO:0000313" key="3">
    <source>
        <dbReference type="Proteomes" id="UP000256877"/>
    </source>
</evidence>
<dbReference type="Proteomes" id="UP000256877">
    <property type="component" value="Unassembled WGS sequence"/>
</dbReference>
<evidence type="ECO:0000313" key="4">
    <source>
        <dbReference type="Proteomes" id="UP000257123"/>
    </source>
</evidence>
<organism evidence="2 3">
    <name type="scientific">Pyrobaculum aerophilum</name>
    <dbReference type="NCBI Taxonomy" id="13773"/>
    <lineage>
        <taxon>Archaea</taxon>
        <taxon>Thermoproteota</taxon>
        <taxon>Thermoprotei</taxon>
        <taxon>Thermoproteales</taxon>
        <taxon>Thermoproteaceae</taxon>
        <taxon>Pyrobaculum</taxon>
    </lineage>
</organism>
<sequence length="108" mass="11763">MVYCGNAQYELDRAAALLKSKNPDDLLDAARRLLKARQYLNGAVPSDGVVALAEAALADERLGDLVKALGMLCLASAYGRRGPLVDAARGIVEKYYEEVLKEYKERCG</sequence>